<dbReference type="InterPro" id="IPR002035">
    <property type="entry name" value="VWF_A"/>
</dbReference>
<dbReference type="Gene3D" id="3.40.50.880">
    <property type="match status" value="1"/>
</dbReference>
<keyword evidence="1" id="KW-1133">Transmembrane helix</keyword>
<dbReference type="InterPro" id="IPR024163">
    <property type="entry name" value="Aerotolerance_reg_N"/>
</dbReference>
<sequence>MSLQFLSPWFLLGLLGIALPILVHLLTRRQQKRIPFSAVYLLEQVQKRSIRRSQPNRLLLLLFRCLAIACLSLALASPIFSFGGPEEFLPSKPTANVILVDNSYSMAARSKDQTLYNQTVEFTAALLERLPANNTFSLVYASDPARVVQDWTGDAAQIVKLLKLSKPSFQTTSIGQGLTRAYDLLSTVKEENRRIFVLTDLDRNGWKEKELENLTEDPGSVPIKVVDFSAHRMEKNRALVEHVDLTQEFLTNNRILRVEARIANLQPDTAISQLRVALVVDGQTKSEDFIDVPPGGRVDKAFSFPYLGREAVQGYVEIQDDGQNVDNRRLFSFQPDRKIQVLIVDGDPRGVSHQNESFYVEKALNPFRATVTDIQPTVSTLAELTDRKLEQYSVVILCNVRSLPFDYERRLEEFVKRGGGLFISLGDQVDAKFYNEKMGILLPVTLQTLNQVDGKSEPFRLQGGENPHPVLRTFQGKSMQQMARVAFYALYSVAPRAERNFLVPMRYTNEYPALVESSYGRGKVVLFTSSVDRDWNQFPIQPTFLPWVQRWVKYIAQSLESLSEQDLKVGHPILLEDVGPYAYIVAPGGGILALEKAGDSDSQFRDTWTPGPYRLYQSTQSPEGERIEGETGTRVNQLPADARYIGTVTVNIDTAESVTETLTPDEVKKLLPGYAVTVLRDTDIRESSQVEGGVPLVGPFLFLLACVFLVEGWMLRRE</sequence>
<feature type="transmembrane region" description="Helical" evidence="1">
    <location>
        <begin position="6"/>
        <end position="26"/>
    </location>
</feature>
<dbReference type="AlphaFoldDB" id="M1YVJ1"/>
<keyword evidence="1" id="KW-0812">Transmembrane</keyword>
<evidence type="ECO:0000256" key="1">
    <source>
        <dbReference type="SAM" id="Phobius"/>
    </source>
</evidence>
<protein>
    <recommendedName>
        <fullName evidence="2">VWFA domain-containing protein</fullName>
    </recommendedName>
</protein>
<dbReference type="CDD" id="cd03143">
    <property type="entry name" value="A4_beta-galactosidase_middle_domain"/>
    <property type="match status" value="1"/>
</dbReference>
<dbReference type="OrthoDB" id="7052926at2"/>
<reference evidence="3 4" key="1">
    <citation type="journal article" date="2013" name="Front. Microbiol.">
        <title>The genome of Nitrospina gracilis illuminates the metabolism and evolution of the major marine nitrite oxidizer.</title>
        <authorList>
            <person name="Luecker S."/>
            <person name="Nowka B."/>
            <person name="Rattei T."/>
            <person name="Spieck E."/>
            <person name="and Daims H."/>
        </authorList>
    </citation>
    <scope>NUCLEOTIDE SEQUENCE [LARGE SCALE GENOMIC DNA]</scope>
    <source>
        <strain evidence="3 4">3/211</strain>
    </source>
</reference>
<organism evidence="3 4">
    <name type="scientific">Nitrospina gracilis (strain 3/211)</name>
    <dbReference type="NCBI Taxonomy" id="1266370"/>
    <lineage>
        <taxon>Bacteria</taxon>
        <taxon>Pseudomonadati</taxon>
        <taxon>Nitrospinota/Tectimicrobiota group</taxon>
        <taxon>Nitrospinota</taxon>
        <taxon>Nitrospinia</taxon>
        <taxon>Nitrospinales</taxon>
        <taxon>Nitrospinaceae</taxon>
        <taxon>Nitrospina</taxon>
    </lineage>
</organism>
<keyword evidence="1" id="KW-0472">Membrane</keyword>
<dbReference type="CDD" id="cd00198">
    <property type="entry name" value="vWFA"/>
    <property type="match status" value="1"/>
</dbReference>
<accession>M1YVJ1</accession>
<dbReference type="STRING" id="1266370.NITGR_1010045"/>
<dbReference type="InterPro" id="IPR011933">
    <property type="entry name" value="Double_TM_dom"/>
</dbReference>
<feature type="domain" description="VWFA" evidence="2">
    <location>
        <begin position="93"/>
        <end position="259"/>
    </location>
</feature>
<dbReference type="Proteomes" id="UP000011704">
    <property type="component" value="Unassembled WGS sequence"/>
</dbReference>
<dbReference type="InParanoid" id="M1YVJ1"/>
<feature type="transmembrane region" description="Helical" evidence="1">
    <location>
        <begin position="696"/>
        <end position="715"/>
    </location>
</feature>
<name>M1YVJ1_NITG3</name>
<dbReference type="PANTHER" id="PTHR37464">
    <property type="entry name" value="BLL2463 PROTEIN"/>
    <property type="match status" value="1"/>
</dbReference>
<dbReference type="InterPro" id="IPR036465">
    <property type="entry name" value="vWFA_dom_sf"/>
</dbReference>
<keyword evidence="4" id="KW-1185">Reference proteome</keyword>
<dbReference type="SMART" id="SM00327">
    <property type="entry name" value="VWA"/>
    <property type="match status" value="1"/>
</dbReference>
<gene>
    <name evidence="3" type="ORF">NITGR_1010045</name>
</gene>
<feature type="transmembrane region" description="Helical" evidence="1">
    <location>
        <begin position="58"/>
        <end position="80"/>
    </location>
</feature>
<dbReference type="SUPFAM" id="SSF53300">
    <property type="entry name" value="vWA-like"/>
    <property type="match status" value="1"/>
</dbReference>
<dbReference type="InterPro" id="IPR029062">
    <property type="entry name" value="Class_I_gatase-like"/>
</dbReference>
<dbReference type="RefSeq" id="WP_005005635.1">
    <property type="nucleotide sequence ID" value="NZ_HG422173.1"/>
</dbReference>
<evidence type="ECO:0000259" key="2">
    <source>
        <dbReference type="SMART" id="SM00327"/>
    </source>
</evidence>
<dbReference type="Gene3D" id="3.40.50.410">
    <property type="entry name" value="von Willebrand factor, type A domain"/>
    <property type="match status" value="1"/>
</dbReference>
<dbReference type="SUPFAM" id="SSF52317">
    <property type="entry name" value="Class I glutamine amidotransferase-like"/>
    <property type="match status" value="1"/>
</dbReference>
<dbReference type="HOGENOM" id="CLU_017817_0_0_0"/>
<proteinExistence type="predicted"/>
<evidence type="ECO:0000313" key="3">
    <source>
        <dbReference type="EMBL" id="CCQ89330.1"/>
    </source>
</evidence>
<dbReference type="NCBIfam" id="TIGR02226">
    <property type="entry name" value="two_anch"/>
    <property type="match status" value="1"/>
</dbReference>
<dbReference type="PANTHER" id="PTHR37464:SF1">
    <property type="entry name" value="BLL2463 PROTEIN"/>
    <property type="match status" value="1"/>
</dbReference>
<dbReference type="Pfam" id="PF07584">
    <property type="entry name" value="BatA"/>
    <property type="match status" value="1"/>
</dbReference>
<evidence type="ECO:0000313" key="4">
    <source>
        <dbReference type="Proteomes" id="UP000011704"/>
    </source>
</evidence>
<dbReference type="Pfam" id="PF13519">
    <property type="entry name" value="VWA_2"/>
    <property type="match status" value="1"/>
</dbReference>
<dbReference type="EMBL" id="CAQJ01000004">
    <property type="protein sequence ID" value="CCQ89330.1"/>
    <property type="molecule type" value="Genomic_DNA"/>
</dbReference>
<comment type="caution">
    <text evidence="3">The sequence shown here is derived from an EMBL/GenBank/DDBJ whole genome shotgun (WGS) entry which is preliminary data.</text>
</comment>